<feature type="region of interest" description="Disordered" evidence="1">
    <location>
        <begin position="1"/>
        <end position="20"/>
    </location>
</feature>
<feature type="compositionally biased region" description="Polar residues" evidence="1">
    <location>
        <begin position="1"/>
        <end position="11"/>
    </location>
</feature>
<dbReference type="GO" id="GO:0016020">
    <property type="term" value="C:membrane"/>
    <property type="evidence" value="ECO:0007669"/>
    <property type="project" value="TreeGrafter"/>
</dbReference>
<dbReference type="SUPFAM" id="SSF52540">
    <property type="entry name" value="P-loop containing nucleoside triphosphate hydrolases"/>
    <property type="match status" value="1"/>
</dbReference>
<organism evidence="3 4">
    <name type="scientific">Phytophthora fragariae</name>
    <dbReference type="NCBI Taxonomy" id="53985"/>
    <lineage>
        <taxon>Eukaryota</taxon>
        <taxon>Sar</taxon>
        <taxon>Stramenopiles</taxon>
        <taxon>Oomycota</taxon>
        <taxon>Peronosporomycetes</taxon>
        <taxon>Peronosporales</taxon>
        <taxon>Peronosporaceae</taxon>
        <taxon>Phytophthora</taxon>
    </lineage>
</organism>
<dbReference type="GO" id="GO:0051015">
    <property type="term" value="F:actin filament binding"/>
    <property type="evidence" value="ECO:0007669"/>
    <property type="project" value="TreeGrafter"/>
</dbReference>
<comment type="caution">
    <text evidence="3">The sequence shown here is derived from an EMBL/GenBank/DDBJ whole genome shotgun (WGS) entry which is preliminary data.</text>
</comment>
<dbReference type="PANTHER" id="PTHR13140:SF706">
    <property type="entry name" value="DILUTE CLASS UNCONVENTIONAL MYOSIN, ISOFORM C"/>
    <property type="match status" value="1"/>
</dbReference>
<dbReference type="SMART" id="SM00233">
    <property type="entry name" value="PH"/>
    <property type="match status" value="1"/>
</dbReference>
<dbReference type="GO" id="GO:0007015">
    <property type="term" value="P:actin filament organization"/>
    <property type="evidence" value="ECO:0007669"/>
    <property type="project" value="TreeGrafter"/>
</dbReference>
<evidence type="ECO:0000313" key="4">
    <source>
        <dbReference type="Proteomes" id="UP000440732"/>
    </source>
</evidence>
<dbReference type="Gene3D" id="2.30.29.30">
    <property type="entry name" value="Pleckstrin-homology domain (PH domain)/Phosphotyrosine-binding domain (PTB)"/>
    <property type="match status" value="1"/>
</dbReference>
<evidence type="ECO:0000256" key="1">
    <source>
        <dbReference type="SAM" id="MobiDB-lite"/>
    </source>
</evidence>
<dbReference type="GO" id="GO:0000146">
    <property type="term" value="F:microfilament motor activity"/>
    <property type="evidence" value="ECO:0007669"/>
    <property type="project" value="TreeGrafter"/>
</dbReference>
<dbReference type="PANTHER" id="PTHR13140">
    <property type="entry name" value="MYOSIN"/>
    <property type="match status" value="1"/>
</dbReference>
<dbReference type="EMBL" id="QXGA01001413">
    <property type="protein sequence ID" value="KAE9119694.1"/>
    <property type="molecule type" value="Genomic_DNA"/>
</dbReference>
<dbReference type="InterPro" id="IPR036961">
    <property type="entry name" value="Kinesin_motor_dom_sf"/>
</dbReference>
<name>A0A6A3SM90_9STRA</name>
<feature type="domain" description="PH" evidence="2">
    <location>
        <begin position="39"/>
        <end position="141"/>
    </location>
</feature>
<accession>A0A6A3SM90</accession>
<sequence length="521" mass="58570">MQTRSAGSSSPVGRLAQRRGSSAEAALQAEAARLGVPDGVLKRGFLVKKGHVLPTRKGRYFVLGQHSLSYYKATRDGDVELKGVLELKASDVISPIPHSDVWLQIRQIEGPRGRKSYKLDLKASSSQDRREWIESLRKACRGELLLRQRTRQSDVRLVHARSSRRGQNAKAMAELLSAPLSPDNASTPRVDLRSSFQLFHEMLLLNNLVDAIKSSWGPPAQWSMDQYQELVQGISLAQEKVGSSEFDPDSILAEAFKLRYQFEEIPDNQRKLSRDDDPLGSARIPTVERVQNGELDSPVSTSRMSPRIRCPSFHSYYATFEGLSGRVGGAVKAASNEKHGVKVLTPRSATLAKYAHLYLLDDIRAKQPWSLDRTDDDDLIAKWKGDNGLTISEEDVVETLADRFESDRIYTYINHHTMIVMNPYRLLQTARFTSIYDEQVVLTYADTATAELAEFISKEDTWKKDVERWQQVIDGMDELNVSPDQQKTIFKVLSAVLWLGNIGLDYKAESGKLVMSSIVDE</sequence>
<dbReference type="SUPFAM" id="SSF50729">
    <property type="entry name" value="PH domain-like"/>
    <property type="match status" value="1"/>
</dbReference>
<dbReference type="AlphaFoldDB" id="A0A6A3SM90"/>
<dbReference type="GO" id="GO:0005737">
    <property type="term" value="C:cytoplasm"/>
    <property type="evidence" value="ECO:0007669"/>
    <property type="project" value="TreeGrafter"/>
</dbReference>
<dbReference type="GO" id="GO:0015629">
    <property type="term" value="C:actin cytoskeleton"/>
    <property type="evidence" value="ECO:0007669"/>
    <property type="project" value="TreeGrafter"/>
</dbReference>
<evidence type="ECO:0000259" key="2">
    <source>
        <dbReference type="PROSITE" id="PS50003"/>
    </source>
</evidence>
<dbReference type="InterPro" id="IPR011993">
    <property type="entry name" value="PH-like_dom_sf"/>
</dbReference>
<dbReference type="InterPro" id="IPR001849">
    <property type="entry name" value="PH_domain"/>
</dbReference>
<dbReference type="Proteomes" id="UP000440732">
    <property type="component" value="Unassembled WGS sequence"/>
</dbReference>
<dbReference type="InterPro" id="IPR027417">
    <property type="entry name" value="P-loop_NTPase"/>
</dbReference>
<protein>
    <recommendedName>
        <fullName evidence="2">PH domain-containing protein</fullName>
    </recommendedName>
</protein>
<evidence type="ECO:0000313" key="3">
    <source>
        <dbReference type="EMBL" id="KAE9119694.1"/>
    </source>
</evidence>
<dbReference type="PROSITE" id="PS50003">
    <property type="entry name" value="PH_DOMAIN"/>
    <property type="match status" value="1"/>
</dbReference>
<dbReference type="Pfam" id="PF00169">
    <property type="entry name" value="PH"/>
    <property type="match status" value="1"/>
</dbReference>
<reference evidence="3 4" key="1">
    <citation type="submission" date="2018-08" db="EMBL/GenBank/DDBJ databases">
        <title>Genomic investigation of the strawberry pathogen Phytophthora fragariae indicates pathogenicity is determined by transcriptional variation in three key races.</title>
        <authorList>
            <person name="Adams T.M."/>
            <person name="Armitage A.D."/>
            <person name="Sobczyk M.K."/>
            <person name="Bates H.J."/>
            <person name="Dunwell J.M."/>
            <person name="Nellist C.F."/>
            <person name="Harrison R.J."/>
        </authorList>
    </citation>
    <scope>NUCLEOTIDE SEQUENCE [LARGE SCALE GENOMIC DNA]</scope>
    <source>
        <strain evidence="3 4">NOV-5</strain>
    </source>
</reference>
<proteinExistence type="predicted"/>
<gene>
    <name evidence="3" type="ORF">PF006_g18298</name>
</gene>
<dbReference type="Gene3D" id="3.40.850.10">
    <property type="entry name" value="Kinesin motor domain"/>
    <property type="match status" value="1"/>
</dbReference>